<evidence type="ECO:0000256" key="1">
    <source>
        <dbReference type="SAM" id="MobiDB-lite"/>
    </source>
</evidence>
<feature type="compositionally biased region" description="Polar residues" evidence="1">
    <location>
        <begin position="44"/>
        <end position="56"/>
    </location>
</feature>
<accession>A0A0V0QXH1</accession>
<proteinExistence type="predicted"/>
<reference evidence="2 3" key="1">
    <citation type="journal article" date="2015" name="Sci. Rep.">
        <title>Genome of the facultative scuticociliatosis pathogen Pseudocohnilembus persalinus provides insight into its virulence through horizontal gene transfer.</title>
        <authorList>
            <person name="Xiong J."/>
            <person name="Wang G."/>
            <person name="Cheng J."/>
            <person name="Tian M."/>
            <person name="Pan X."/>
            <person name="Warren A."/>
            <person name="Jiang C."/>
            <person name="Yuan D."/>
            <person name="Miao W."/>
        </authorList>
    </citation>
    <scope>NUCLEOTIDE SEQUENCE [LARGE SCALE GENOMIC DNA]</scope>
    <source>
        <strain evidence="2">36N120E</strain>
    </source>
</reference>
<evidence type="ECO:0000313" key="2">
    <source>
        <dbReference type="EMBL" id="KRX07052.1"/>
    </source>
</evidence>
<dbReference type="InParanoid" id="A0A0V0QXH1"/>
<dbReference type="Proteomes" id="UP000054937">
    <property type="component" value="Unassembled WGS sequence"/>
</dbReference>
<organism evidence="2 3">
    <name type="scientific">Pseudocohnilembus persalinus</name>
    <name type="common">Ciliate</name>
    <dbReference type="NCBI Taxonomy" id="266149"/>
    <lineage>
        <taxon>Eukaryota</taxon>
        <taxon>Sar</taxon>
        <taxon>Alveolata</taxon>
        <taxon>Ciliophora</taxon>
        <taxon>Intramacronucleata</taxon>
        <taxon>Oligohymenophorea</taxon>
        <taxon>Scuticociliatia</taxon>
        <taxon>Philasterida</taxon>
        <taxon>Pseudocohnilembidae</taxon>
        <taxon>Pseudocohnilembus</taxon>
    </lineage>
</organism>
<dbReference type="AlphaFoldDB" id="A0A0V0QXH1"/>
<feature type="compositionally biased region" description="Basic and acidic residues" evidence="1">
    <location>
        <begin position="33"/>
        <end position="43"/>
    </location>
</feature>
<comment type="caution">
    <text evidence="2">The sequence shown here is derived from an EMBL/GenBank/DDBJ whole genome shotgun (WGS) entry which is preliminary data.</text>
</comment>
<dbReference type="EMBL" id="LDAU01000089">
    <property type="protein sequence ID" value="KRX07052.1"/>
    <property type="molecule type" value="Genomic_DNA"/>
</dbReference>
<sequence length="123" mass="13842">MRKKTRKLRKETQQVSSYYFTFKQQLTKREKKLQKQKEAEKSSRQIGDSTFRSQQGAAGISARSYGKGTSFNNYATNPSGIKELNELNGGSSQQTNVSIGVLGGGGWGAQGNWEKYYQEFVEK</sequence>
<feature type="region of interest" description="Disordered" evidence="1">
    <location>
        <begin position="31"/>
        <end position="70"/>
    </location>
</feature>
<protein>
    <submittedName>
        <fullName evidence="2">Uncharacterized protein</fullName>
    </submittedName>
</protein>
<keyword evidence="3" id="KW-1185">Reference proteome</keyword>
<name>A0A0V0QXH1_PSEPJ</name>
<evidence type="ECO:0000313" key="3">
    <source>
        <dbReference type="Proteomes" id="UP000054937"/>
    </source>
</evidence>
<gene>
    <name evidence="2" type="ORF">PPERSA_08729</name>
</gene>